<gene>
    <name evidence="3" type="ORF">RSIPO_03276</name>
</gene>
<feature type="chain" id="PRO_5030968338" evidence="1">
    <location>
        <begin position="26"/>
        <end position="135"/>
    </location>
</feature>
<evidence type="ECO:0000256" key="1">
    <source>
        <dbReference type="SAM" id="SignalP"/>
    </source>
</evidence>
<keyword evidence="1" id="KW-0732">Signal</keyword>
<organism evidence="3 4">
    <name type="scientific">Ralstonia solanacearum IPO1609</name>
    <dbReference type="NCBI Taxonomy" id="564066"/>
    <lineage>
        <taxon>Bacteria</taxon>
        <taxon>Pseudomonadati</taxon>
        <taxon>Pseudomonadota</taxon>
        <taxon>Betaproteobacteria</taxon>
        <taxon>Burkholderiales</taxon>
        <taxon>Burkholderiaceae</taxon>
        <taxon>Ralstonia</taxon>
        <taxon>Ralstonia solanacearum species complex</taxon>
    </lineage>
</organism>
<dbReference type="InterPro" id="IPR053892">
    <property type="entry name" value="MoaF-like"/>
</dbReference>
<evidence type="ECO:0000313" key="3">
    <source>
        <dbReference type="EMBL" id="CEJ16577.1"/>
    </source>
</evidence>
<evidence type="ECO:0000259" key="2">
    <source>
        <dbReference type="Pfam" id="PF22036"/>
    </source>
</evidence>
<proteinExistence type="predicted"/>
<sequence>MFHRSRLMALALATAGALLAPTAFAADEHAVDTVRPGDFPAVGKSYDVDFGVQKFRLDFHSETEMEFTSPDGKNTQRVPIVVTRISPTVFMVYWSRRAGQHVVHVEDFGNGVVYSNIFLPDGSAQRLKGTLTPVK</sequence>
<keyword evidence="3" id="KW-0472">Membrane</keyword>
<reference evidence="3" key="1">
    <citation type="submission" date="2014-11" db="EMBL/GenBank/DDBJ databases">
        <authorList>
            <person name="Genoscope - CEA"/>
        </authorList>
    </citation>
    <scope>NUCLEOTIDE SEQUENCE</scope>
    <source>
        <strain evidence="3">IPO1609</strain>
    </source>
</reference>
<name>A0A7U7PQ50_RALSL</name>
<reference evidence="3" key="2">
    <citation type="submission" date="2022-04" db="EMBL/GenBank/DDBJ databases">
        <title>Genomic draft of R. solanacearum strain IPO1609, a phylotype IIB1/biovar 2/race 3 strain isolated from potato in Europe.</title>
        <authorList>
            <person name="Boucher C."/>
            <person name="Carrere S."/>
            <person name="Dossat C."/>
            <person name="Elbaz M."/>
            <person name="Genin S."/>
            <person name="Gouzy J."/>
            <person name="Prior P."/>
            <person name="Segurens B."/>
            <person name="Wincker P."/>
        </authorList>
    </citation>
    <scope>NUCLEOTIDE SEQUENCE</scope>
    <source>
        <strain evidence="3">IPO1609</strain>
    </source>
</reference>
<dbReference type="EMBL" id="LN651281">
    <property type="protein sequence ID" value="CEJ16577.1"/>
    <property type="molecule type" value="Genomic_DNA"/>
</dbReference>
<keyword evidence="4" id="KW-1185">Reference proteome</keyword>
<dbReference type="Pfam" id="PF22036">
    <property type="entry name" value="MoaF_like"/>
    <property type="match status" value="1"/>
</dbReference>
<protein>
    <submittedName>
        <fullName evidence="3">Hypothetical transmembrane protein</fullName>
    </submittedName>
</protein>
<keyword evidence="3" id="KW-0812">Transmembrane</keyword>
<dbReference type="Proteomes" id="UP000053470">
    <property type="component" value="Unassembled WGS sequence"/>
</dbReference>
<accession>A0A7U7PQ50</accession>
<dbReference type="AlphaFoldDB" id="A0A7U7PQ50"/>
<feature type="signal peptide" evidence="1">
    <location>
        <begin position="1"/>
        <end position="25"/>
    </location>
</feature>
<evidence type="ECO:0000313" key="4">
    <source>
        <dbReference type="Proteomes" id="UP000053470"/>
    </source>
</evidence>
<feature type="domain" description="MoaF-like" evidence="2">
    <location>
        <begin position="42"/>
        <end position="132"/>
    </location>
</feature>